<protein>
    <recommendedName>
        <fullName evidence="10">Permease</fullName>
    </recommendedName>
</protein>
<evidence type="ECO:0000256" key="1">
    <source>
        <dbReference type="ARBA" id="ARBA00004141"/>
    </source>
</evidence>
<name>A6UU59_META3</name>
<comment type="subcellular location">
    <subcellularLocation>
        <location evidence="1">Membrane</location>
        <topology evidence="1">Multi-pass membrane protein</topology>
    </subcellularLocation>
</comment>
<dbReference type="PANTHER" id="PTHR21716">
    <property type="entry name" value="TRANSMEMBRANE PROTEIN"/>
    <property type="match status" value="1"/>
</dbReference>
<feature type="region of interest" description="Disordered" evidence="6">
    <location>
        <begin position="357"/>
        <end position="393"/>
    </location>
</feature>
<feature type="compositionally biased region" description="Basic and acidic residues" evidence="6">
    <location>
        <begin position="369"/>
        <end position="381"/>
    </location>
</feature>
<evidence type="ECO:0000256" key="7">
    <source>
        <dbReference type="SAM" id="Phobius"/>
    </source>
</evidence>
<evidence type="ECO:0000256" key="3">
    <source>
        <dbReference type="ARBA" id="ARBA00022692"/>
    </source>
</evidence>
<dbReference type="OrthoDB" id="137390at2157"/>
<feature type="transmembrane region" description="Helical" evidence="7">
    <location>
        <begin position="207"/>
        <end position="229"/>
    </location>
</feature>
<feature type="compositionally biased region" description="Polar residues" evidence="6">
    <location>
        <begin position="382"/>
        <end position="393"/>
    </location>
</feature>
<proteinExistence type="inferred from homology"/>
<organism evidence="8 9">
    <name type="scientific">Methanococcus aeolicus (strain ATCC BAA-1280 / DSM 17508 / OCM 812 / Nankai-3)</name>
    <dbReference type="NCBI Taxonomy" id="419665"/>
    <lineage>
        <taxon>Archaea</taxon>
        <taxon>Methanobacteriati</taxon>
        <taxon>Methanobacteriota</taxon>
        <taxon>Methanomada group</taxon>
        <taxon>Methanococci</taxon>
        <taxon>Methanococcales</taxon>
        <taxon>Methanococcaceae</taxon>
        <taxon>Methanococcus</taxon>
    </lineage>
</organism>
<dbReference type="GeneID" id="5326780"/>
<evidence type="ECO:0000256" key="6">
    <source>
        <dbReference type="SAM" id="MobiDB-lite"/>
    </source>
</evidence>
<feature type="transmembrane region" description="Helical" evidence="7">
    <location>
        <begin position="305"/>
        <end position="333"/>
    </location>
</feature>
<dbReference type="eggNOG" id="arCOG02642">
    <property type="taxonomic scope" value="Archaea"/>
</dbReference>
<keyword evidence="9" id="KW-1185">Reference proteome</keyword>
<gene>
    <name evidence="8" type="ordered locus">Maeo_0445</name>
</gene>
<evidence type="ECO:0000256" key="5">
    <source>
        <dbReference type="ARBA" id="ARBA00023136"/>
    </source>
</evidence>
<keyword evidence="4 7" id="KW-1133">Transmembrane helix</keyword>
<dbReference type="RefSeq" id="WP_011973163.1">
    <property type="nucleotide sequence ID" value="NC_009635.1"/>
</dbReference>
<evidence type="ECO:0000256" key="4">
    <source>
        <dbReference type="ARBA" id="ARBA00022989"/>
    </source>
</evidence>
<dbReference type="Proteomes" id="UP000001106">
    <property type="component" value="Chromosome"/>
</dbReference>
<dbReference type="KEGG" id="mae:Maeo_0445"/>
<evidence type="ECO:0008006" key="10">
    <source>
        <dbReference type="Google" id="ProtNLM"/>
    </source>
</evidence>
<comment type="similarity">
    <text evidence="2">Belongs to the autoinducer-2 exporter (AI-2E) (TC 2.A.86) family.</text>
</comment>
<dbReference type="HOGENOM" id="CLU_041771_3_0_2"/>
<dbReference type="STRING" id="419665.Maeo_0445"/>
<sequence>MNNNEFRLLFKLFVSLVSLSLIYTVFPYLDVLALSCALAYMSKPVYDKLKPKFGSSISSMMCLLFVIVPMVIIGFIILYQILEFLQFLNLNQLDIQNLNLISLINYKLNYLSNILGYNIPIKLEEEKLSQYISLILSYLEPHISTAVSGLLLLPEIAIKLIMGVFITFYFLKDGYHIKNIVLDNIPTEYQLKTQLYLKYLNESYQNLFTGTALTSVAIVIISFIGYFIFGVQNALLLSVLTGIFALLPIVGGWGVYIPLSLYYLIIGDFVTAIGIFIFGWVFLSLAPDFVIRPHIVKKESDVHPVVVLLAFLVAPLTLGIAGFAIGPILFGAFDALFKVKSKIKYVENEKIKENNASNENDISNISDENNSKYDNNNKIEDNSQNGNNKDSKN</sequence>
<evidence type="ECO:0000313" key="8">
    <source>
        <dbReference type="EMBL" id="ABR56031.1"/>
    </source>
</evidence>
<feature type="transmembrane region" description="Helical" evidence="7">
    <location>
        <begin position="146"/>
        <end position="171"/>
    </location>
</feature>
<evidence type="ECO:0000256" key="2">
    <source>
        <dbReference type="ARBA" id="ARBA00009773"/>
    </source>
</evidence>
<dbReference type="Pfam" id="PF01594">
    <property type="entry name" value="AI-2E_transport"/>
    <property type="match status" value="1"/>
</dbReference>
<accession>A6UU59</accession>
<feature type="compositionally biased region" description="Low complexity" evidence="6">
    <location>
        <begin position="357"/>
        <end position="368"/>
    </location>
</feature>
<feature type="transmembrane region" description="Helical" evidence="7">
    <location>
        <begin position="263"/>
        <end position="285"/>
    </location>
</feature>
<dbReference type="AlphaFoldDB" id="A6UU59"/>
<dbReference type="EMBL" id="CP000743">
    <property type="protein sequence ID" value="ABR56031.1"/>
    <property type="molecule type" value="Genomic_DNA"/>
</dbReference>
<reference evidence="8" key="1">
    <citation type="submission" date="2007-06" db="EMBL/GenBank/DDBJ databases">
        <title>Complete sequence of Methanococcus aeolicus Nankai-3.</title>
        <authorList>
            <consortium name="US DOE Joint Genome Institute"/>
            <person name="Copeland A."/>
            <person name="Lucas S."/>
            <person name="Lapidus A."/>
            <person name="Barry K."/>
            <person name="Glavina del Rio T."/>
            <person name="Dalin E."/>
            <person name="Tice H."/>
            <person name="Pitluck S."/>
            <person name="Chain P."/>
            <person name="Malfatti S."/>
            <person name="Shin M."/>
            <person name="Vergez L."/>
            <person name="Schmutz J."/>
            <person name="Larimer F."/>
            <person name="Land M."/>
            <person name="Hauser L."/>
            <person name="Kyrpides N."/>
            <person name="Lykidis A."/>
            <person name="Sieprawska-Lupa M."/>
            <person name="Whitman W.B."/>
            <person name="Richardson P."/>
        </authorList>
    </citation>
    <scope>NUCLEOTIDE SEQUENCE [LARGE SCALE GENOMIC DNA]</scope>
    <source>
        <strain evidence="8">Nankai-3</strain>
    </source>
</reference>
<evidence type="ECO:0000313" key="9">
    <source>
        <dbReference type="Proteomes" id="UP000001106"/>
    </source>
</evidence>
<dbReference type="InterPro" id="IPR002549">
    <property type="entry name" value="AI-2E-like"/>
</dbReference>
<keyword evidence="3 7" id="KW-0812">Transmembrane</keyword>
<dbReference type="GO" id="GO:0016020">
    <property type="term" value="C:membrane"/>
    <property type="evidence" value="ECO:0007669"/>
    <property type="project" value="UniProtKB-SubCell"/>
</dbReference>
<feature type="transmembrane region" description="Helical" evidence="7">
    <location>
        <begin position="12"/>
        <end position="40"/>
    </location>
</feature>
<feature type="transmembrane region" description="Helical" evidence="7">
    <location>
        <begin position="235"/>
        <end position="256"/>
    </location>
</feature>
<feature type="transmembrane region" description="Helical" evidence="7">
    <location>
        <begin position="61"/>
        <end position="82"/>
    </location>
</feature>
<dbReference type="PANTHER" id="PTHR21716:SF71">
    <property type="entry name" value="TRANSPORT PROTEIN MJ1177-RELATED"/>
    <property type="match status" value="1"/>
</dbReference>
<keyword evidence="5 7" id="KW-0472">Membrane</keyword>